<organism evidence="2 3">
    <name type="scientific">[Mycobacterium] vasticus</name>
    <dbReference type="NCBI Taxonomy" id="2875777"/>
    <lineage>
        <taxon>Bacteria</taxon>
        <taxon>Bacillati</taxon>
        <taxon>Actinomycetota</taxon>
        <taxon>Actinomycetes</taxon>
        <taxon>Mycobacteriales</taxon>
        <taxon>Mycobacteriaceae</taxon>
        <taxon>Mycolicibacter</taxon>
    </lineage>
</organism>
<keyword evidence="1" id="KW-0732">Signal</keyword>
<sequence length="168" mass="17347">MSHFSGYKTKIARSIAIGAMGLGALFMTACGSSPSAIVSSPGVGDASAVSTPTAIPGLASHDMGGYYTLNLNGIDDYKYYLHYLVNHAGSDPESIISAYVHGRCDYSVAISKLSDADQIAFGDAVTDVFDSKASDAIGASGNENIVSDHIAYAENPGGLTLICVAKEK</sequence>
<name>A0ABU5YVF7_9MYCO</name>
<evidence type="ECO:0000313" key="3">
    <source>
        <dbReference type="Proteomes" id="UP001299283"/>
    </source>
</evidence>
<gene>
    <name evidence="2" type="ORF">K5L39_07905</name>
</gene>
<evidence type="ECO:0000313" key="2">
    <source>
        <dbReference type="EMBL" id="MEB3069107.1"/>
    </source>
</evidence>
<proteinExistence type="predicted"/>
<comment type="caution">
    <text evidence="2">The sequence shown here is derived from an EMBL/GenBank/DDBJ whole genome shotgun (WGS) entry which is preliminary data.</text>
</comment>
<dbReference type="RefSeq" id="WP_225396597.1">
    <property type="nucleotide sequence ID" value="NZ_JAYJJQ010000005.1"/>
</dbReference>
<reference evidence="2 3" key="1">
    <citation type="submission" date="2023-12" db="EMBL/GenBank/DDBJ databases">
        <title>Description of new species of Mycobacterium terrae complex isolated from sewage at the Sao Paulo Zoological Park Foundation in Brazil.</title>
        <authorList>
            <person name="Romagnoli C.L."/>
            <person name="Conceicao E.C."/>
            <person name="Machado E."/>
            <person name="Barreto L.B.P.F."/>
            <person name="Sharma A."/>
            <person name="Silva N.M."/>
            <person name="Marques L.E."/>
            <person name="Juliana M.A."/>
            <person name="Lourenco M.C.S."/>
            <person name="Digiampietri L.A."/>
            <person name="Suffys P.N."/>
            <person name="Viana-Niero C."/>
        </authorList>
    </citation>
    <scope>NUCLEOTIDE SEQUENCE [LARGE SCALE GENOMIC DNA]</scope>
    <source>
        <strain evidence="2 3">MYC017</strain>
    </source>
</reference>
<dbReference type="Proteomes" id="UP001299283">
    <property type="component" value="Unassembled WGS sequence"/>
</dbReference>
<feature type="chain" id="PRO_5045765313" description="Lipoprotein" evidence="1">
    <location>
        <begin position="30"/>
        <end position="168"/>
    </location>
</feature>
<evidence type="ECO:0000256" key="1">
    <source>
        <dbReference type="SAM" id="SignalP"/>
    </source>
</evidence>
<keyword evidence="3" id="KW-1185">Reference proteome</keyword>
<accession>A0ABU5YVF7</accession>
<protein>
    <recommendedName>
        <fullName evidence="4">Lipoprotein</fullName>
    </recommendedName>
</protein>
<feature type="signal peptide" evidence="1">
    <location>
        <begin position="1"/>
        <end position="29"/>
    </location>
</feature>
<evidence type="ECO:0008006" key="4">
    <source>
        <dbReference type="Google" id="ProtNLM"/>
    </source>
</evidence>
<dbReference type="EMBL" id="JAYJJQ010000005">
    <property type="protein sequence ID" value="MEB3069107.1"/>
    <property type="molecule type" value="Genomic_DNA"/>
</dbReference>